<dbReference type="InterPro" id="IPR044730">
    <property type="entry name" value="RNase_H-like_dom_plant"/>
</dbReference>
<comment type="caution">
    <text evidence="2">The sequence shown here is derived from an EMBL/GenBank/DDBJ whole genome shotgun (WGS) entry which is preliminary data.</text>
</comment>
<sequence>MIPRQTCDEIECMVRRFIWGTTNVGWDFICQPKWCGGLGMRQLRDQNITFLLKLGYKLVSDDEVLWVRVLKSKYGVNNFLPISIEKHIQDAKGGFLEFQGRIMEGSVENFGPAKSSFLFLDCAKIENPHQCGKTWRLWKNRNLSIFQMKSWSSNEIIKVSMCWAKHAYPDSKNESSDYTVSPHKEPTSKDWIYLNVDGAISRTSERAAIGGVIRDSKGNWIMGYNRFLGNCSIFDAKLCGILDGLKLIQHRENGNVIIQSDSLEVVKAIHENVSKNSSSALLRRIHRILSQERQWILRYTPREENKSADYLSKLAFEREEDFHLIESPPDEILVYLEADKEGIFVPRGISL</sequence>
<dbReference type="PANTHER" id="PTHR47723">
    <property type="entry name" value="OS05G0353850 PROTEIN"/>
    <property type="match status" value="1"/>
</dbReference>
<dbReference type="InterPro" id="IPR053151">
    <property type="entry name" value="RNase_H-like"/>
</dbReference>
<reference evidence="2 3" key="1">
    <citation type="submission" date="2023-03" db="EMBL/GenBank/DDBJ databases">
        <title>WGS of Gossypium arboreum.</title>
        <authorList>
            <person name="Yu D."/>
        </authorList>
    </citation>
    <scope>NUCLEOTIDE SEQUENCE [LARGE SCALE GENOMIC DNA]</scope>
    <source>
        <tissue evidence="2">Leaf</tissue>
    </source>
</reference>
<organism evidence="2 3">
    <name type="scientific">Gossypium arboreum</name>
    <name type="common">Tree cotton</name>
    <name type="synonym">Gossypium nanking</name>
    <dbReference type="NCBI Taxonomy" id="29729"/>
    <lineage>
        <taxon>Eukaryota</taxon>
        <taxon>Viridiplantae</taxon>
        <taxon>Streptophyta</taxon>
        <taxon>Embryophyta</taxon>
        <taxon>Tracheophyta</taxon>
        <taxon>Spermatophyta</taxon>
        <taxon>Magnoliopsida</taxon>
        <taxon>eudicotyledons</taxon>
        <taxon>Gunneridae</taxon>
        <taxon>Pentapetalae</taxon>
        <taxon>rosids</taxon>
        <taxon>malvids</taxon>
        <taxon>Malvales</taxon>
        <taxon>Malvaceae</taxon>
        <taxon>Malvoideae</taxon>
        <taxon>Gossypium</taxon>
    </lineage>
</organism>
<dbReference type="PANTHER" id="PTHR47723:SF19">
    <property type="entry name" value="POLYNUCLEOTIDYL TRANSFERASE, RIBONUCLEASE H-LIKE SUPERFAMILY PROTEIN"/>
    <property type="match status" value="1"/>
</dbReference>
<dbReference type="InterPro" id="IPR036397">
    <property type="entry name" value="RNaseH_sf"/>
</dbReference>
<name>A0ABR0MDE2_GOSAR</name>
<evidence type="ECO:0000313" key="3">
    <source>
        <dbReference type="Proteomes" id="UP001358586"/>
    </source>
</evidence>
<keyword evidence="3" id="KW-1185">Reference proteome</keyword>
<dbReference type="Gene3D" id="3.30.420.10">
    <property type="entry name" value="Ribonuclease H-like superfamily/Ribonuclease H"/>
    <property type="match status" value="1"/>
</dbReference>
<dbReference type="CDD" id="cd06222">
    <property type="entry name" value="RNase_H_like"/>
    <property type="match status" value="1"/>
</dbReference>
<dbReference type="Pfam" id="PF13456">
    <property type="entry name" value="RVT_3"/>
    <property type="match status" value="1"/>
</dbReference>
<evidence type="ECO:0000259" key="1">
    <source>
        <dbReference type="PROSITE" id="PS50879"/>
    </source>
</evidence>
<dbReference type="PROSITE" id="PS50879">
    <property type="entry name" value="RNASE_H_1"/>
    <property type="match status" value="1"/>
</dbReference>
<gene>
    <name evidence="2" type="ORF">PVK06_047470</name>
</gene>
<dbReference type="InterPro" id="IPR002156">
    <property type="entry name" value="RNaseH_domain"/>
</dbReference>
<accession>A0ABR0MDE2</accession>
<dbReference type="Proteomes" id="UP001358586">
    <property type="component" value="Chromosome 13"/>
</dbReference>
<evidence type="ECO:0000313" key="2">
    <source>
        <dbReference type="EMBL" id="KAK5771280.1"/>
    </source>
</evidence>
<proteinExistence type="predicted"/>
<dbReference type="InterPro" id="IPR012337">
    <property type="entry name" value="RNaseH-like_sf"/>
</dbReference>
<protein>
    <recommendedName>
        <fullName evidence="1">RNase H type-1 domain-containing protein</fullName>
    </recommendedName>
</protein>
<dbReference type="SUPFAM" id="SSF53098">
    <property type="entry name" value="Ribonuclease H-like"/>
    <property type="match status" value="1"/>
</dbReference>
<dbReference type="EMBL" id="JARKNE010000013">
    <property type="protein sequence ID" value="KAK5771280.1"/>
    <property type="molecule type" value="Genomic_DNA"/>
</dbReference>
<feature type="domain" description="RNase H type-1" evidence="1">
    <location>
        <begin position="188"/>
        <end position="317"/>
    </location>
</feature>